<dbReference type="InterPro" id="IPR036271">
    <property type="entry name" value="Tet_transcr_reg_TetR-rel_C_sf"/>
</dbReference>
<dbReference type="EMBL" id="JACJIA010000010">
    <property type="protein sequence ID" value="MBA8955073.1"/>
    <property type="molecule type" value="Genomic_DNA"/>
</dbReference>
<accession>A0A7W3LVH6</accession>
<dbReference type="Pfam" id="PF00440">
    <property type="entry name" value="TetR_N"/>
    <property type="match status" value="1"/>
</dbReference>
<dbReference type="Proteomes" id="UP000572680">
    <property type="component" value="Unassembled WGS sequence"/>
</dbReference>
<protein>
    <submittedName>
        <fullName evidence="6">AcrR family transcriptional regulator</fullName>
    </submittedName>
</protein>
<sequence>MATARTTETGGRADTRTLLLDTAIAVIAEHGLRGLTHRALQEAAGLKHGSVTYYFKTWDLLVLAVVDRMVEIERDRSGPVIHDLVRSLAVRPQGREAEPDYDRIAALLHQWWTASRDLLLARFELDLAGARQPAVREAMARCGAEFRRAAELVALAAGSPEPDLDAQVLVKLIDGLMLDFVIRPPQDRRHLALGLRHAVEAIRRNGTP</sequence>
<dbReference type="Gene3D" id="1.10.357.10">
    <property type="entry name" value="Tetracycline Repressor, domain 2"/>
    <property type="match status" value="1"/>
</dbReference>
<dbReference type="AlphaFoldDB" id="A0A7W3LVH6"/>
<evidence type="ECO:0000259" key="5">
    <source>
        <dbReference type="PROSITE" id="PS50977"/>
    </source>
</evidence>
<evidence type="ECO:0000313" key="6">
    <source>
        <dbReference type="EMBL" id="MBA8955073.1"/>
    </source>
</evidence>
<dbReference type="SUPFAM" id="SSF46689">
    <property type="entry name" value="Homeodomain-like"/>
    <property type="match status" value="1"/>
</dbReference>
<evidence type="ECO:0000313" key="7">
    <source>
        <dbReference type="Proteomes" id="UP000572680"/>
    </source>
</evidence>
<feature type="DNA-binding region" description="H-T-H motif" evidence="4">
    <location>
        <begin position="36"/>
        <end position="55"/>
    </location>
</feature>
<keyword evidence="1" id="KW-0805">Transcription regulation</keyword>
<evidence type="ECO:0000256" key="3">
    <source>
        <dbReference type="ARBA" id="ARBA00023163"/>
    </source>
</evidence>
<evidence type="ECO:0000256" key="1">
    <source>
        <dbReference type="ARBA" id="ARBA00023015"/>
    </source>
</evidence>
<dbReference type="InterPro" id="IPR041583">
    <property type="entry name" value="TetR_C_31"/>
</dbReference>
<reference evidence="6 7" key="1">
    <citation type="submission" date="2020-08" db="EMBL/GenBank/DDBJ databases">
        <title>Genomic Encyclopedia of Type Strains, Phase IV (KMG-IV): sequencing the most valuable type-strain genomes for metagenomic binning, comparative biology and taxonomic classification.</title>
        <authorList>
            <person name="Goeker M."/>
        </authorList>
    </citation>
    <scope>NUCLEOTIDE SEQUENCE [LARGE SCALE GENOMIC DNA]</scope>
    <source>
        <strain evidence="6 7">DSM 44197</strain>
    </source>
</reference>
<dbReference type="SUPFAM" id="SSF48498">
    <property type="entry name" value="Tetracyclin repressor-like, C-terminal domain"/>
    <property type="match status" value="1"/>
</dbReference>
<gene>
    <name evidence="6" type="ORF">HNR61_006730</name>
</gene>
<keyword evidence="2 4" id="KW-0238">DNA-binding</keyword>
<feature type="domain" description="HTH tetR-type" evidence="5">
    <location>
        <begin position="13"/>
        <end position="73"/>
    </location>
</feature>
<keyword evidence="3" id="KW-0804">Transcription</keyword>
<dbReference type="GO" id="GO:0003700">
    <property type="term" value="F:DNA-binding transcription factor activity"/>
    <property type="evidence" value="ECO:0007669"/>
    <property type="project" value="TreeGrafter"/>
</dbReference>
<name>A0A7W3LVH6_ACTNM</name>
<organism evidence="6 7">
    <name type="scientific">Actinomadura namibiensis</name>
    <dbReference type="NCBI Taxonomy" id="182080"/>
    <lineage>
        <taxon>Bacteria</taxon>
        <taxon>Bacillati</taxon>
        <taxon>Actinomycetota</taxon>
        <taxon>Actinomycetes</taxon>
        <taxon>Streptosporangiales</taxon>
        <taxon>Thermomonosporaceae</taxon>
        <taxon>Actinomadura</taxon>
    </lineage>
</organism>
<keyword evidence="7" id="KW-1185">Reference proteome</keyword>
<dbReference type="PANTHER" id="PTHR30055">
    <property type="entry name" value="HTH-TYPE TRANSCRIPTIONAL REGULATOR RUTR"/>
    <property type="match status" value="1"/>
</dbReference>
<dbReference type="PANTHER" id="PTHR30055:SF234">
    <property type="entry name" value="HTH-TYPE TRANSCRIPTIONAL REGULATOR BETI"/>
    <property type="match status" value="1"/>
</dbReference>
<comment type="caution">
    <text evidence="6">The sequence shown here is derived from an EMBL/GenBank/DDBJ whole genome shotgun (WGS) entry which is preliminary data.</text>
</comment>
<dbReference type="GO" id="GO:0000976">
    <property type="term" value="F:transcription cis-regulatory region binding"/>
    <property type="evidence" value="ECO:0007669"/>
    <property type="project" value="TreeGrafter"/>
</dbReference>
<dbReference type="InterPro" id="IPR009057">
    <property type="entry name" value="Homeodomain-like_sf"/>
</dbReference>
<dbReference type="InterPro" id="IPR001647">
    <property type="entry name" value="HTH_TetR"/>
</dbReference>
<evidence type="ECO:0000256" key="2">
    <source>
        <dbReference type="ARBA" id="ARBA00023125"/>
    </source>
</evidence>
<dbReference type="Pfam" id="PF17940">
    <property type="entry name" value="TetR_C_31"/>
    <property type="match status" value="1"/>
</dbReference>
<dbReference type="RefSeq" id="WP_182847077.1">
    <property type="nucleotide sequence ID" value="NZ_BAAALP010000084.1"/>
</dbReference>
<dbReference type="PROSITE" id="PS50977">
    <property type="entry name" value="HTH_TETR_2"/>
    <property type="match status" value="1"/>
</dbReference>
<dbReference type="InterPro" id="IPR050109">
    <property type="entry name" value="HTH-type_TetR-like_transc_reg"/>
</dbReference>
<evidence type="ECO:0000256" key="4">
    <source>
        <dbReference type="PROSITE-ProRule" id="PRU00335"/>
    </source>
</evidence>
<proteinExistence type="predicted"/>